<name>A0AA86SNV2_9FABA</name>
<dbReference type="EMBL" id="OY731404">
    <property type="protein sequence ID" value="CAJ1968168.1"/>
    <property type="molecule type" value="Genomic_DNA"/>
</dbReference>
<organism evidence="1 2">
    <name type="scientific">Sphenostylis stenocarpa</name>
    <dbReference type="NCBI Taxonomy" id="92480"/>
    <lineage>
        <taxon>Eukaryota</taxon>
        <taxon>Viridiplantae</taxon>
        <taxon>Streptophyta</taxon>
        <taxon>Embryophyta</taxon>
        <taxon>Tracheophyta</taxon>
        <taxon>Spermatophyta</taxon>
        <taxon>Magnoliopsida</taxon>
        <taxon>eudicotyledons</taxon>
        <taxon>Gunneridae</taxon>
        <taxon>Pentapetalae</taxon>
        <taxon>rosids</taxon>
        <taxon>fabids</taxon>
        <taxon>Fabales</taxon>
        <taxon>Fabaceae</taxon>
        <taxon>Papilionoideae</taxon>
        <taxon>50 kb inversion clade</taxon>
        <taxon>NPAAA clade</taxon>
        <taxon>indigoferoid/millettioid clade</taxon>
        <taxon>Phaseoleae</taxon>
        <taxon>Sphenostylis</taxon>
    </lineage>
</organism>
<dbReference type="Gramene" id="rna-AYBTSS11_LOCUS21571">
    <property type="protein sequence ID" value="CAJ1968168.1"/>
    <property type="gene ID" value="gene-AYBTSS11_LOCUS21571"/>
</dbReference>
<dbReference type="Proteomes" id="UP001189624">
    <property type="component" value="Chromosome 7"/>
</dbReference>
<proteinExistence type="predicted"/>
<reference evidence="1" key="1">
    <citation type="submission" date="2023-10" db="EMBL/GenBank/DDBJ databases">
        <authorList>
            <person name="Domelevo Entfellner J.-B."/>
        </authorList>
    </citation>
    <scope>NUCLEOTIDE SEQUENCE</scope>
</reference>
<gene>
    <name evidence="1" type="ORF">AYBTSS11_LOCUS21571</name>
</gene>
<sequence>MEEARVLEEREARSRASSAELFFWTQQCLHLTMVSLSTWFRYVTHKIEYSFSIGKKAWANFMHDDRISHVELMSTFVERYFQ</sequence>
<dbReference type="AlphaFoldDB" id="A0AA86SNV2"/>
<protein>
    <submittedName>
        <fullName evidence="1">Uncharacterized protein</fullName>
    </submittedName>
</protein>
<keyword evidence="2" id="KW-1185">Reference proteome</keyword>
<accession>A0AA86SNV2</accession>
<evidence type="ECO:0000313" key="2">
    <source>
        <dbReference type="Proteomes" id="UP001189624"/>
    </source>
</evidence>
<evidence type="ECO:0000313" key="1">
    <source>
        <dbReference type="EMBL" id="CAJ1968168.1"/>
    </source>
</evidence>